<dbReference type="PANTHER" id="PTHR31472:SF40">
    <property type="entry name" value="NUCLEIC ACID-BINDING, OB-FOLD-LIKE PROTEIN"/>
    <property type="match status" value="1"/>
</dbReference>
<evidence type="ECO:0000256" key="1">
    <source>
        <dbReference type="SAM" id="MobiDB-lite"/>
    </source>
</evidence>
<dbReference type="Pfam" id="PF21473">
    <property type="entry name" value="OB_Ssb-like"/>
    <property type="match status" value="1"/>
</dbReference>
<evidence type="ECO:0000313" key="4">
    <source>
        <dbReference type="Proteomes" id="UP000030747"/>
    </source>
</evidence>
<dbReference type="OrthoDB" id="2274046at2759"/>
<evidence type="ECO:0000259" key="2">
    <source>
        <dbReference type="Pfam" id="PF21473"/>
    </source>
</evidence>
<gene>
    <name evidence="3" type="ORF">ETH_00031465</name>
</gene>
<dbReference type="AlphaFoldDB" id="U6KYG7"/>
<reference evidence="3" key="1">
    <citation type="submission" date="2013-10" db="EMBL/GenBank/DDBJ databases">
        <title>Genomic analysis of the causative agents of coccidiosis in chickens.</title>
        <authorList>
            <person name="Reid A.J."/>
            <person name="Blake D."/>
            <person name="Billington K."/>
            <person name="Browne H."/>
            <person name="Dunn M."/>
            <person name="Hung S."/>
            <person name="Kawahara F."/>
            <person name="Miranda-Saavedra D."/>
            <person name="Mourier T."/>
            <person name="Nagra H."/>
            <person name="Otto T.D."/>
            <person name="Rawlings N."/>
            <person name="Sanchez A."/>
            <person name="Sanders M."/>
            <person name="Subramaniam C."/>
            <person name="Tay Y."/>
            <person name="Dear P."/>
            <person name="Doerig C."/>
            <person name="Gruber A."/>
            <person name="Parkinson J."/>
            <person name="Shirley M."/>
            <person name="Wan K.L."/>
            <person name="Berriman M."/>
            <person name="Tomley F."/>
            <person name="Pain A."/>
        </authorList>
    </citation>
    <scope>NUCLEOTIDE SEQUENCE [LARGE SCALE GENOMIC DNA]</scope>
    <source>
        <strain evidence="3">Houghton</strain>
    </source>
</reference>
<dbReference type="GeneID" id="25255364"/>
<dbReference type="RefSeq" id="XP_013233746.1">
    <property type="nucleotide sequence ID" value="XM_013378292.1"/>
</dbReference>
<dbReference type="Proteomes" id="UP000030747">
    <property type="component" value="Unassembled WGS sequence"/>
</dbReference>
<dbReference type="VEuPathDB" id="ToxoDB:ETH2_1579400"/>
<dbReference type="InterPro" id="IPR012340">
    <property type="entry name" value="NA-bd_OB-fold"/>
</dbReference>
<feature type="region of interest" description="Disordered" evidence="1">
    <location>
        <begin position="452"/>
        <end position="495"/>
    </location>
</feature>
<dbReference type="PANTHER" id="PTHR31472">
    <property type="entry name" value="OS05G0244600 PROTEIN"/>
    <property type="match status" value="1"/>
</dbReference>
<protein>
    <recommendedName>
        <fullName evidence="2">Single-stranded DNA binding protein Ssb-like OB fold domain-containing protein</fullName>
    </recommendedName>
</protein>
<keyword evidence="4" id="KW-1185">Reference proteome</keyword>
<reference evidence="3" key="2">
    <citation type="submission" date="2013-10" db="EMBL/GenBank/DDBJ databases">
        <authorList>
            <person name="Aslett M."/>
        </authorList>
    </citation>
    <scope>NUCLEOTIDE SEQUENCE [LARGE SCALE GENOMIC DNA]</scope>
    <source>
        <strain evidence="3">Houghton</strain>
    </source>
</reference>
<dbReference type="EMBL" id="HG675748">
    <property type="protein sequence ID" value="CDJ42996.1"/>
    <property type="molecule type" value="Genomic_DNA"/>
</dbReference>
<proteinExistence type="predicted"/>
<name>U6KYG7_EIMTE</name>
<dbReference type="VEuPathDB" id="ToxoDB:ETH_00031465"/>
<dbReference type="SUPFAM" id="SSF50249">
    <property type="entry name" value="Nucleic acid-binding proteins"/>
    <property type="match status" value="1"/>
</dbReference>
<feature type="compositionally biased region" description="Basic residues" evidence="1">
    <location>
        <begin position="476"/>
        <end position="495"/>
    </location>
</feature>
<dbReference type="OMA" id="QSHGECK"/>
<dbReference type="InterPro" id="IPR048970">
    <property type="entry name" value="OB_Ssb-like"/>
</dbReference>
<accession>U6KYG7</accession>
<evidence type="ECO:0000313" key="3">
    <source>
        <dbReference type="EMBL" id="CDJ42996.1"/>
    </source>
</evidence>
<dbReference type="Gene3D" id="2.40.50.140">
    <property type="entry name" value="Nucleic acid-binding proteins"/>
    <property type="match status" value="1"/>
</dbReference>
<organism evidence="3 4">
    <name type="scientific">Eimeria tenella</name>
    <name type="common">Coccidian parasite</name>
    <dbReference type="NCBI Taxonomy" id="5802"/>
    <lineage>
        <taxon>Eukaryota</taxon>
        <taxon>Sar</taxon>
        <taxon>Alveolata</taxon>
        <taxon>Apicomplexa</taxon>
        <taxon>Conoidasida</taxon>
        <taxon>Coccidia</taxon>
        <taxon>Eucoccidiorida</taxon>
        <taxon>Eimeriorina</taxon>
        <taxon>Eimeriidae</taxon>
        <taxon>Eimeria</taxon>
    </lineage>
</organism>
<feature type="domain" description="Single-stranded DNA binding protein Ssb-like OB fold" evidence="2">
    <location>
        <begin position="331"/>
        <end position="420"/>
    </location>
</feature>
<sequence>MAESFTVESTDAASSAFTLNSGPYRNIPIYVHLAKGLPADAWEQVHTNPLFGEWAANLCHEGRLKADRITIQQVKPEICMNVEATTSQGTSVSGPVVLRPMQSAILIVLRNSVTNLELCVFCKRPELATGLSESLGLVEGSFDAEGKLEGPCAALLEKHLGLSLHKDDCVDLLMAAHGRVVGDSGVTCIPSSAATAEAPPAVRSRLLLYRSVATPEVLQKLEQEVGRTKRHGYPPATVGSAQEGEDLLGLSVVYMGDTWRATLDPRAVFALFLLVEFRYHQLKLPKAPRFAAHDGKGAILGAPRRGEAASSTALGAPSKKAAAQFRKISSLTPLCTGVNLRVKVVEPIKPAPDVILPRGQVIKRATMVVGDDEAMITLNLEGVQLELPDVVNTPLLIRNAKIQMEEGHMRLAVDRWGKISDARNDDFKDFNFSVCTARDMSEQEYELVHMPGSEQDAAEGPSGRAGSPPFAGRGRNGMRGRGRGGFRGGRGRRGI</sequence>